<dbReference type="PANTHER" id="PTHR31377:SF0">
    <property type="entry name" value="AGMATINE DEIMINASE-RELATED"/>
    <property type="match status" value="1"/>
</dbReference>
<dbReference type="Gene3D" id="3.75.10.10">
    <property type="entry name" value="L-arginine/glycine Amidinotransferase, Chain A"/>
    <property type="match status" value="1"/>
</dbReference>
<dbReference type="Pfam" id="PF04371">
    <property type="entry name" value="PAD_porph"/>
    <property type="match status" value="1"/>
</dbReference>
<gene>
    <name evidence="2" type="ORF">FH5T_05995</name>
    <name evidence="3" type="ORF">SAMN05444285_12550</name>
</gene>
<reference evidence="2 4" key="1">
    <citation type="submission" date="2014-03" db="EMBL/GenBank/DDBJ databases">
        <title>Complete genome sequence of a deeply braunched marine Bacteroidia bacterium Draconibacterium orientale type strain FH5T.</title>
        <authorList>
            <person name="Li X."/>
            <person name="Wang X."/>
            <person name="Xie Z."/>
            <person name="Du Z."/>
            <person name="Chen G."/>
        </authorList>
    </citation>
    <scope>NUCLEOTIDE SEQUENCE [LARGE SCALE GENOMIC DNA]</scope>
    <source>
        <strain evidence="2 4">FH5</strain>
    </source>
</reference>
<evidence type="ECO:0000313" key="4">
    <source>
        <dbReference type="Proteomes" id="UP000023772"/>
    </source>
</evidence>
<dbReference type="GO" id="GO:0004668">
    <property type="term" value="F:protein-arginine deiminase activity"/>
    <property type="evidence" value="ECO:0007669"/>
    <property type="project" value="InterPro"/>
</dbReference>
<dbReference type="EMBL" id="CP007451">
    <property type="protein sequence ID" value="AHW59305.1"/>
    <property type="molecule type" value="Genomic_DNA"/>
</dbReference>
<dbReference type="PANTHER" id="PTHR31377">
    <property type="entry name" value="AGMATINE DEIMINASE-RELATED"/>
    <property type="match status" value="1"/>
</dbReference>
<dbReference type="RefSeq" id="WP_038556650.1">
    <property type="nucleotide sequence ID" value="NZ_FOHT01000025.1"/>
</dbReference>
<evidence type="ECO:0000313" key="3">
    <source>
        <dbReference type="EMBL" id="SET84492.1"/>
    </source>
</evidence>
<dbReference type="Proteomes" id="UP000023772">
    <property type="component" value="Chromosome"/>
</dbReference>
<dbReference type="HOGENOM" id="CLU_037682_0_0_10"/>
<dbReference type="AlphaFoldDB" id="X5DVU8"/>
<keyword evidence="4" id="KW-1185">Reference proteome</keyword>
<dbReference type="eggNOG" id="COG2957">
    <property type="taxonomic scope" value="Bacteria"/>
</dbReference>
<protein>
    <submittedName>
        <fullName evidence="3">Agmatine deiminase</fullName>
    </submittedName>
</protein>
<dbReference type="GO" id="GO:0047632">
    <property type="term" value="F:agmatine deiminase activity"/>
    <property type="evidence" value="ECO:0007669"/>
    <property type="project" value="TreeGrafter"/>
</dbReference>
<proteinExistence type="predicted"/>
<dbReference type="OrthoDB" id="9808013at2"/>
<name>X5DVU8_9BACT</name>
<keyword evidence="1" id="KW-0378">Hydrolase</keyword>
<evidence type="ECO:0000256" key="1">
    <source>
        <dbReference type="ARBA" id="ARBA00022801"/>
    </source>
</evidence>
<dbReference type="EMBL" id="FOHT01000025">
    <property type="protein sequence ID" value="SET84492.1"/>
    <property type="molecule type" value="Genomic_DNA"/>
</dbReference>
<evidence type="ECO:0000313" key="5">
    <source>
        <dbReference type="Proteomes" id="UP000181981"/>
    </source>
</evidence>
<sequence>MNNSSDQWLRLPAEWEPQSFLQLTFPHPHSDWAYLLDQASACFVDIIEAAARFQKVLVVCDNVKRVHAYFRNTANVYFVEAPSNDTWARDHSGITVLENGKAIVQDYIFNGWGKKFEAGQDNLITKSLFGQGILQHCELKSFDFVLEGGSIESDGLGTILTTTECLLEENRNPQYAQQEIEAILKQNFGAKRILWLSNGYLAGDDTDSHIDTLARLCNENTIAYVGCNDPEDEHFEALQKMKAELKRFTTNDGRPYKLVELPFADPCFDEEGNRLPATYANFTLINGAVLLPVYGLKQDAEAVDILQQIFPEKEIIPINCRVLIEQHGSLHCVTMQYPGAVGLNIEN</sequence>
<dbReference type="GO" id="GO:0009446">
    <property type="term" value="P:putrescine biosynthetic process"/>
    <property type="evidence" value="ECO:0007669"/>
    <property type="project" value="InterPro"/>
</dbReference>
<dbReference type="SUPFAM" id="SSF55909">
    <property type="entry name" value="Pentein"/>
    <property type="match status" value="1"/>
</dbReference>
<reference evidence="3 5" key="2">
    <citation type="submission" date="2016-10" db="EMBL/GenBank/DDBJ databases">
        <authorList>
            <person name="de Groot N.N."/>
        </authorList>
    </citation>
    <scope>NUCLEOTIDE SEQUENCE [LARGE SCALE GENOMIC DNA]</scope>
    <source>
        <strain evidence="3 5">DSM 25947</strain>
    </source>
</reference>
<dbReference type="Proteomes" id="UP000181981">
    <property type="component" value="Unassembled WGS sequence"/>
</dbReference>
<dbReference type="InterPro" id="IPR007466">
    <property type="entry name" value="Peptidyl-Arg-deiminase_porph"/>
</dbReference>
<dbReference type="KEGG" id="dori:FH5T_05995"/>
<organism evidence="3 5">
    <name type="scientific">Draconibacterium orientale</name>
    <dbReference type="NCBI Taxonomy" id="1168034"/>
    <lineage>
        <taxon>Bacteria</taxon>
        <taxon>Pseudomonadati</taxon>
        <taxon>Bacteroidota</taxon>
        <taxon>Bacteroidia</taxon>
        <taxon>Marinilabiliales</taxon>
        <taxon>Prolixibacteraceae</taxon>
        <taxon>Draconibacterium</taxon>
    </lineage>
</organism>
<accession>X5DVU8</accession>
<dbReference type="STRING" id="1168034.FH5T_05995"/>
<evidence type="ECO:0000313" key="2">
    <source>
        <dbReference type="EMBL" id="AHW59305.1"/>
    </source>
</evidence>